<dbReference type="EMBL" id="NJES01000634">
    <property type="protein sequence ID" value="PHH70375.1"/>
    <property type="molecule type" value="Genomic_DNA"/>
</dbReference>
<sequence>MDGVTASPTDTEFKKQRRLKDYKGALKQLLSNPVVKEVIEARKQADKKGIPGALAALNQTDEMYASLPMTAPLPLTLFDSGQDDAKKILKVLTGICALRDTFEALQTLAQDPGSHSGDPTKQLPRLFEEFVICQDNSISTKKLLKHEKREAKPQEENEENPWLKSICHGPECRARNEGVYSDHQKPIDANWSVADTSLTDCTGKTWRLFSLPINMPTQQPNGFTALLHLPPLCDCKGHYWNEARGKIALVRDNSVCSTMSITNCGLIHGAKAVIMFPDDFAKLEHTQLEKRGVQYFEHNGQHLPLGLVTPMDGERLIGIFHGKTPCNFTMNIKSLAQAEIQERALIDTKTFNRLKDISSETIYRNAPKHHNSTESRAKLDEARKIRLESKPKRVL</sequence>
<evidence type="ECO:0000313" key="1">
    <source>
        <dbReference type="EMBL" id="PHH70375.1"/>
    </source>
</evidence>
<reference evidence="1 2" key="1">
    <citation type="submission" date="2017-06" db="EMBL/GenBank/DDBJ databases">
        <title>Ant-infecting Ophiocordyceps genomes reveal a high diversity of potential behavioral manipulation genes and a possible major role for enterotoxins.</title>
        <authorList>
            <person name="De Bekker C."/>
            <person name="Evans H.C."/>
            <person name="Brachmann A."/>
            <person name="Hughes D.P."/>
        </authorList>
    </citation>
    <scope>NUCLEOTIDE SEQUENCE [LARGE SCALE GENOMIC DNA]</scope>
    <source>
        <strain evidence="1 2">Map16</strain>
    </source>
</reference>
<proteinExistence type="predicted"/>
<evidence type="ECO:0000313" key="2">
    <source>
        <dbReference type="Proteomes" id="UP000226431"/>
    </source>
</evidence>
<name>A0A2C5YLI4_9HYPO</name>
<accession>A0A2C5YLI4</accession>
<protein>
    <submittedName>
        <fullName evidence="1">Uncharacterized protein</fullName>
    </submittedName>
</protein>
<organism evidence="1 2">
    <name type="scientific">Ophiocordyceps camponoti-rufipedis</name>
    <dbReference type="NCBI Taxonomy" id="2004952"/>
    <lineage>
        <taxon>Eukaryota</taxon>
        <taxon>Fungi</taxon>
        <taxon>Dikarya</taxon>
        <taxon>Ascomycota</taxon>
        <taxon>Pezizomycotina</taxon>
        <taxon>Sordariomycetes</taxon>
        <taxon>Hypocreomycetidae</taxon>
        <taxon>Hypocreales</taxon>
        <taxon>Ophiocordycipitaceae</taxon>
        <taxon>Ophiocordyceps</taxon>
    </lineage>
</organism>
<dbReference type="OrthoDB" id="10459840at2759"/>
<comment type="caution">
    <text evidence="1">The sequence shown here is derived from an EMBL/GenBank/DDBJ whole genome shotgun (WGS) entry which is preliminary data.</text>
</comment>
<gene>
    <name evidence="1" type="ORF">CDD80_6054</name>
</gene>
<dbReference type="Proteomes" id="UP000226431">
    <property type="component" value="Unassembled WGS sequence"/>
</dbReference>
<dbReference type="AlphaFoldDB" id="A0A2C5YLI4"/>
<keyword evidence="2" id="KW-1185">Reference proteome</keyword>